<evidence type="ECO:0000313" key="3">
    <source>
        <dbReference type="EMBL" id="QEK38095.1"/>
    </source>
</evidence>
<dbReference type="Proteomes" id="UP000325155">
    <property type="component" value="Chromosome"/>
</dbReference>
<accession>A0A5C0UDH9</accession>
<name>A0A5C0UDH9_9PROT</name>
<evidence type="ECO:0000313" key="4">
    <source>
        <dbReference type="Proteomes" id="UP000325155"/>
    </source>
</evidence>
<feature type="signal peptide" evidence="2">
    <location>
        <begin position="1"/>
        <end position="23"/>
    </location>
</feature>
<feature type="compositionally biased region" description="Basic and acidic residues" evidence="1">
    <location>
        <begin position="296"/>
        <end position="319"/>
    </location>
</feature>
<feature type="chain" id="PRO_5023131251" evidence="2">
    <location>
        <begin position="24"/>
        <end position="974"/>
    </location>
</feature>
<keyword evidence="4" id="KW-1185">Reference proteome</keyword>
<protein>
    <submittedName>
        <fullName evidence="3">Uncharacterized protein</fullName>
    </submittedName>
</protein>
<organism evidence="3 4">
    <name type="scientific">Candidatus Cytomitobacter indipagum</name>
    <dbReference type="NCBI Taxonomy" id="2601575"/>
    <lineage>
        <taxon>Bacteria</taxon>
        <taxon>Pseudomonadati</taxon>
        <taxon>Pseudomonadota</taxon>
        <taxon>Alphaproteobacteria</taxon>
        <taxon>Holosporales</taxon>
        <taxon>Holosporaceae</taxon>
        <taxon>Candidatus Cytomitobacter</taxon>
    </lineage>
</organism>
<evidence type="ECO:0000256" key="1">
    <source>
        <dbReference type="SAM" id="MobiDB-lite"/>
    </source>
</evidence>
<gene>
    <name evidence="3" type="ORF">FZC35_01760</name>
</gene>
<feature type="region of interest" description="Disordered" evidence="1">
    <location>
        <begin position="596"/>
        <end position="650"/>
    </location>
</feature>
<keyword evidence="2" id="KW-0732">Signal</keyword>
<sequence length="974" mass="107585">MNKKSLILLACLLSISNTNTMPAKVEKTASSVAQDMFYSKAAPVRDNLANLLKGIQLAIRDQEKDLLFGKIVLGDQKNNFYFSMENKLQNSSSWFSVDKMGKLSKIDSKKLIAGLSKANYYFNITGFDFSKLSAKMDGQIFYKNAEKKLTNESKAIDLGSYDNGIIGNILDEIVGILKGSGFAISDENIKEEKEKLARRSARSSLASSKVTTPAGSPARSRSGSAFATSPKNVSFAGDSQKDGKAPKRVVLSPSQPSIISESLAEIKDANPIAESLAEARNANPIAEISSQVAPQVEDKRSIETQLSSHEEQKADLGFSEKDEAQDLQDGLVSRSKALNSLSKPIPRIVGDLIEVPTTERQPTSLVVSDLSELQSEASPLGYGVAFASSTDVSNRNSDSEKEDQLKDKFMLDVLQGNTDESAIEVGSRTPRTPQKASDAAELESHLSDEEILVDPQTEEEKLDSSDKEILIDSQTGEERLDSSDEETLVEVKNQNPAELERGSLVDPDHHFSGLKRNPMLSKLFSEKNTLRSTNAKSAPLLATEKKVREQKALLADQQNVLRSTNAEPAPLVNVKQDEEKVKIDETVTKRLKAAANRLQTLPEGEKSSLAPSKTTKENSKKLAGKRKRGNGNVKKVVSKTANEQNDIQKDSLSGLMKQALSSSTKNTGNDFAVESKTVELKLNEMVDILEKSDFENALNAIKNKFNISDETINYVRNQINNDASTKSNKKFIAQMILGQEKKETLAKVIYADGQKGKGRYGLRHYDSNNNSLFQIKAENLMKSDCGKILKEMNPALYDHVTKRDDNTIPYLLFYVNKNSEHHSKMVIENNNGDIVSPLINPYFKEWLRNGDKNNDGLVLMCCKISIDDLVGKFDKTDSLISYINSGNSSIEGLKDEELQDKRVNSMYEYLLKNLPSASQKSVLVMDTVDSKFHNFMKSKFSINVAGSDNKYNIKEVHTLKIMHEVLVDAGVYSA</sequence>
<evidence type="ECO:0000256" key="2">
    <source>
        <dbReference type="SAM" id="SignalP"/>
    </source>
</evidence>
<proteinExistence type="predicted"/>
<dbReference type="EMBL" id="CP043315">
    <property type="protein sequence ID" value="QEK38095.1"/>
    <property type="molecule type" value="Genomic_DNA"/>
</dbReference>
<feature type="region of interest" description="Disordered" evidence="1">
    <location>
        <begin position="196"/>
        <end position="252"/>
    </location>
</feature>
<reference evidence="3 4" key="1">
    <citation type="submission" date="2019-08" db="EMBL/GenBank/DDBJ databases">
        <title>Highly reduced genomes of protist endosymbionts show evolutionary convergence.</title>
        <authorList>
            <person name="George E."/>
            <person name="Husnik F."/>
            <person name="Tashyreva D."/>
            <person name="Prokopchuk G."/>
            <person name="Horak A."/>
            <person name="Kwong W.K."/>
            <person name="Lukes J."/>
            <person name="Keeling P.J."/>
        </authorList>
    </citation>
    <scope>NUCLEOTIDE SEQUENCE [LARGE SCALE GENOMIC DNA]</scope>
    <source>
        <strain evidence="3">1605</strain>
    </source>
</reference>
<dbReference type="AlphaFoldDB" id="A0A5C0UDH9"/>
<feature type="region of interest" description="Disordered" evidence="1">
    <location>
        <begin position="418"/>
        <end position="488"/>
    </location>
</feature>
<feature type="region of interest" description="Disordered" evidence="1">
    <location>
        <begin position="288"/>
        <end position="319"/>
    </location>
</feature>
<feature type="compositionally biased region" description="Basic and acidic residues" evidence="1">
    <location>
        <begin position="458"/>
        <end position="482"/>
    </location>
</feature>
<dbReference type="RefSeq" id="WP_148980942.1">
    <property type="nucleotide sequence ID" value="NZ_CP043315.1"/>
</dbReference>
<dbReference type="OrthoDB" id="9901073at2"/>
<dbReference type="KEGG" id="cip:FZC35_01760"/>
<feature type="compositionally biased region" description="Low complexity" evidence="1">
    <location>
        <begin position="202"/>
        <end position="227"/>
    </location>
</feature>